<dbReference type="Pfam" id="PF04321">
    <property type="entry name" value="RmlD_sub_bind"/>
    <property type="match status" value="1"/>
</dbReference>
<name>A0A5P8W7V7_9NOSO</name>
<gene>
    <name evidence="2" type="ORF">GXM_06339</name>
</gene>
<dbReference type="KEGG" id="nsh:GXM_06339"/>
<proteinExistence type="predicted"/>
<evidence type="ECO:0000259" key="1">
    <source>
        <dbReference type="Pfam" id="PF04321"/>
    </source>
</evidence>
<keyword evidence="3" id="KW-1185">Reference proteome</keyword>
<dbReference type="SUPFAM" id="SSF51735">
    <property type="entry name" value="NAD(P)-binding Rossmann-fold domains"/>
    <property type="match status" value="1"/>
</dbReference>
<organism evidence="2 3">
    <name type="scientific">Nostoc sphaeroides CCNUC1</name>
    <dbReference type="NCBI Taxonomy" id="2653204"/>
    <lineage>
        <taxon>Bacteria</taxon>
        <taxon>Bacillati</taxon>
        <taxon>Cyanobacteriota</taxon>
        <taxon>Cyanophyceae</taxon>
        <taxon>Nostocales</taxon>
        <taxon>Nostocaceae</taxon>
        <taxon>Nostoc</taxon>
    </lineage>
</organism>
<evidence type="ECO:0000313" key="2">
    <source>
        <dbReference type="EMBL" id="QFS48845.1"/>
    </source>
</evidence>
<dbReference type="InterPro" id="IPR029903">
    <property type="entry name" value="RmlD-like-bd"/>
</dbReference>
<dbReference type="AlphaFoldDB" id="A0A5P8W7V7"/>
<reference evidence="2 3" key="1">
    <citation type="submission" date="2019-10" db="EMBL/GenBank/DDBJ databases">
        <title>Genomic and transcriptomic insights into the perfect genentic adaptation of a filamentous nitrogen-fixing cyanobacterium to rice fields.</title>
        <authorList>
            <person name="Chen Z."/>
        </authorList>
    </citation>
    <scope>NUCLEOTIDE SEQUENCE [LARGE SCALE GENOMIC DNA]</scope>
    <source>
        <strain evidence="2">CCNUC1</strain>
    </source>
</reference>
<dbReference type="CDD" id="cd05254">
    <property type="entry name" value="dTDP_HR_like_SDR_e"/>
    <property type="match status" value="1"/>
</dbReference>
<dbReference type="Proteomes" id="UP000326678">
    <property type="component" value="Chromosome Gxm1"/>
</dbReference>
<dbReference type="PANTHER" id="PTHR43242:SF1">
    <property type="entry name" value="NAD(P)-BINDING ROSSMANN-FOLD SUPERFAMILY PROTEIN"/>
    <property type="match status" value="1"/>
</dbReference>
<sequence>MKKLLITGASGFLGWHLCQLAKQEWEIYGTYLSHPLEIPGMKMLKANLTNFQELKRIFNDVKPEAVIHTAAHSQPNFCQTNPKESHAINVIASCNIAGLCADNSIPCAFTSTDLVFDGLNAPYRETDAVCPVNLYGEQKVMAEAGMLERYPMTAVCRMPLMFGAETPTAKSFIQPFIQTLQAEKELSLFIDEFRTPVSGTTAAKGLLLALEKVNDIIHLGGKERISRYDFGKILVEVFQLPAIGLKSCRQQDVKMAAPRPADVSLDSSKAFALGYEPLSVKEELEDVCKVLIHTSPGD</sequence>
<dbReference type="EMBL" id="CP045226">
    <property type="protein sequence ID" value="QFS48845.1"/>
    <property type="molecule type" value="Genomic_DNA"/>
</dbReference>
<dbReference type="RefSeq" id="WP_152590368.1">
    <property type="nucleotide sequence ID" value="NZ_CP045226.1"/>
</dbReference>
<evidence type="ECO:0000313" key="3">
    <source>
        <dbReference type="Proteomes" id="UP000326678"/>
    </source>
</evidence>
<protein>
    <submittedName>
        <fullName evidence="2">RfbD, dTDP-4-dehydrorhamnose reductase</fullName>
    </submittedName>
</protein>
<accession>A0A5P8W7V7</accession>
<dbReference type="PANTHER" id="PTHR43242">
    <property type="entry name" value="NAD(P)-BINDING ROSSMANN-FOLD SUPERFAMILY PROTEIN"/>
    <property type="match status" value="1"/>
</dbReference>
<dbReference type="Gene3D" id="3.40.50.720">
    <property type="entry name" value="NAD(P)-binding Rossmann-like Domain"/>
    <property type="match status" value="1"/>
</dbReference>
<dbReference type="InterPro" id="IPR036291">
    <property type="entry name" value="NAD(P)-bd_dom_sf"/>
</dbReference>
<feature type="domain" description="RmlD-like substrate binding" evidence="1">
    <location>
        <begin position="3"/>
        <end position="289"/>
    </location>
</feature>